<dbReference type="PROSITE" id="PS00107">
    <property type="entry name" value="PROTEIN_KINASE_ATP"/>
    <property type="match status" value="1"/>
</dbReference>
<dbReference type="Proteomes" id="UP000008141">
    <property type="component" value="Unassembled WGS sequence"/>
</dbReference>
<dbReference type="SUPFAM" id="SSF56112">
    <property type="entry name" value="Protein kinase-like (PK-like)"/>
    <property type="match status" value="1"/>
</dbReference>
<dbReference type="EMBL" id="GL433854">
    <property type="protein sequence ID" value="EFN52857.1"/>
    <property type="molecule type" value="Genomic_DNA"/>
</dbReference>
<dbReference type="OrthoDB" id="4062651at2759"/>
<evidence type="ECO:0000256" key="1">
    <source>
        <dbReference type="PROSITE-ProRule" id="PRU10141"/>
    </source>
</evidence>
<organism evidence="6">
    <name type="scientific">Chlorella variabilis</name>
    <name type="common">Green alga</name>
    <dbReference type="NCBI Taxonomy" id="554065"/>
    <lineage>
        <taxon>Eukaryota</taxon>
        <taxon>Viridiplantae</taxon>
        <taxon>Chlorophyta</taxon>
        <taxon>core chlorophytes</taxon>
        <taxon>Trebouxiophyceae</taxon>
        <taxon>Chlorellales</taxon>
        <taxon>Chlorellaceae</taxon>
        <taxon>Chlorella clade</taxon>
        <taxon>Chlorella</taxon>
    </lineage>
</organism>
<keyword evidence="6" id="KW-1185">Reference proteome</keyword>
<protein>
    <recommendedName>
        <fullName evidence="4">Protein kinase domain-containing protein</fullName>
    </recommendedName>
</protein>
<dbReference type="InParanoid" id="E1ZMT8"/>
<dbReference type="PROSITE" id="PS00109">
    <property type="entry name" value="PROTEIN_KINASE_TYR"/>
    <property type="match status" value="1"/>
</dbReference>
<name>E1ZMT8_CHLVA</name>
<feature type="signal peptide" evidence="3">
    <location>
        <begin position="1"/>
        <end position="23"/>
    </location>
</feature>
<feature type="domain" description="Protein kinase" evidence="4">
    <location>
        <begin position="233"/>
        <end position="619"/>
    </location>
</feature>
<dbReference type="KEGG" id="cvr:CHLNCDRAFT_138337"/>
<keyword evidence="1" id="KW-0547">Nucleotide-binding</keyword>
<dbReference type="Gene3D" id="1.10.510.10">
    <property type="entry name" value="Transferase(Phosphotransferase) domain 1"/>
    <property type="match status" value="1"/>
</dbReference>
<feature type="chain" id="PRO_5003156582" description="Protein kinase domain-containing protein" evidence="3">
    <location>
        <begin position="24"/>
        <end position="621"/>
    </location>
</feature>
<dbReference type="GO" id="GO:0004674">
    <property type="term" value="F:protein serine/threonine kinase activity"/>
    <property type="evidence" value="ECO:0007669"/>
    <property type="project" value="TreeGrafter"/>
</dbReference>
<dbReference type="STRING" id="554065.E1ZMT8"/>
<dbReference type="InterPro" id="IPR017441">
    <property type="entry name" value="Protein_kinase_ATP_BS"/>
</dbReference>
<dbReference type="InterPro" id="IPR008266">
    <property type="entry name" value="Tyr_kinase_AS"/>
</dbReference>
<dbReference type="InterPro" id="IPR000719">
    <property type="entry name" value="Prot_kinase_dom"/>
</dbReference>
<dbReference type="InterPro" id="IPR051681">
    <property type="entry name" value="Ser/Thr_Kinases-Pseudokinases"/>
</dbReference>
<dbReference type="Pfam" id="PF00069">
    <property type="entry name" value="Pkinase"/>
    <property type="match status" value="1"/>
</dbReference>
<reference evidence="5 6" key="1">
    <citation type="journal article" date="2010" name="Plant Cell">
        <title>The Chlorella variabilis NC64A genome reveals adaptation to photosymbiosis, coevolution with viruses, and cryptic sex.</title>
        <authorList>
            <person name="Blanc G."/>
            <person name="Duncan G."/>
            <person name="Agarkova I."/>
            <person name="Borodovsky M."/>
            <person name="Gurnon J."/>
            <person name="Kuo A."/>
            <person name="Lindquist E."/>
            <person name="Lucas S."/>
            <person name="Pangilinan J."/>
            <person name="Polle J."/>
            <person name="Salamov A."/>
            <person name="Terry A."/>
            <person name="Yamada T."/>
            <person name="Dunigan D.D."/>
            <person name="Grigoriev I.V."/>
            <person name="Claverie J.M."/>
            <person name="Van Etten J.L."/>
        </authorList>
    </citation>
    <scope>NUCLEOTIDE SEQUENCE [LARGE SCALE GENOMIC DNA]</scope>
    <source>
        <strain evidence="5 6">NC64A</strain>
    </source>
</reference>
<keyword evidence="1" id="KW-0067">ATP-binding</keyword>
<proteinExistence type="predicted"/>
<dbReference type="PANTHER" id="PTHR44329">
    <property type="entry name" value="SERINE/THREONINE-PROTEIN KINASE TNNI3K-RELATED"/>
    <property type="match status" value="1"/>
</dbReference>
<dbReference type="InterPro" id="IPR011009">
    <property type="entry name" value="Kinase-like_dom_sf"/>
</dbReference>
<dbReference type="PROSITE" id="PS50011">
    <property type="entry name" value="PROTEIN_KINASE_DOM"/>
    <property type="match status" value="1"/>
</dbReference>
<dbReference type="InterPro" id="IPR001245">
    <property type="entry name" value="Ser-Thr/Tyr_kinase_cat_dom"/>
</dbReference>
<sequence>MPVAVAAVVLLALLAPLCKQCAAQKREVYSCRELREALADGGVRHIVAMQAGNFNCSADDLPADVPLKLVGREVLLEGQGPGLVYFDYNMVKGMHVLVSDGGGLTVRNVWLDHCLANDVLALCICSVLEGGWIDLVDARLSDIACVNARRSPAIQEVENRMRYTLGARARIGKDLDARTMLIKDSGWLSGGTHDSKWRFSNLTLTCTGNTTHPLPDARNARAPEYRIAESKGFLLEAPLGKGHFGRVYRGRKRTSGQLVAIKVIDLLPSQRSQVLAAYRECQLLSSVQHDNIVRVFTFYTAKVQRTQRLVEVIPDRSEYVEVGYQVPPQAGSSGGGAAASGSSGQQQGSNGSGFSLGSQQRARGSGGSGATGTPPQGSSGPGSNASSSISDKMEGVQSIQVQLVTQYCDMGTLEQAVKGGVFIDAVTGHRRIRHILLTALEIAAGLEYLHHSDRRMVHRDLSATNILLTTSADDDRGFRALLSDFGLSTVLSADQTHKTSQVKGTVRRAEQAAAARHTQRASFFTSYMSPELFVRDDVSPALDVYSLGIILHMMYTGQDPYQGKSPAMIILAKVREEARLPQLEGCPEAYQQLVWDCTHYERRSRPTAADLVRRLENLLMK</sequence>
<feature type="compositionally biased region" description="Low complexity" evidence="2">
    <location>
        <begin position="371"/>
        <end position="388"/>
    </location>
</feature>
<evidence type="ECO:0000259" key="4">
    <source>
        <dbReference type="PROSITE" id="PS50011"/>
    </source>
</evidence>
<feature type="binding site" evidence="1">
    <location>
        <position position="262"/>
    </location>
    <ligand>
        <name>ATP</name>
        <dbReference type="ChEBI" id="CHEBI:30616"/>
    </ligand>
</feature>
<dbReference type="RefSeq" id="XP_005844959.1">
    <property type="nucleotide sequence ID" value="XM_005844897.1"/>
</dbReference>
<dbReference type="GO" id="GO:0005524">
    <property type="term" value="F:ATP binding"/>
    <property type="evidence" value="ECO:0007669"/>
    <property type="project" value="UniProtKB-UniRule"/>
</dbReference>
<keyword evidence="3" id="KW-0732">Signal</keyword>
<gene>
    <name evidence="5" type="ORF">CHLNCDRAFT_138337</name>
</gene>
<evidence type="ECO:0000256" key="2">
    <source>
        <dbReference type="SAM" id="MobiDB-lite"/>
    </source>
</evidence>
<dbReference type="AlphaFoldDB" id="E1ZMT8"/>
<evidence type="ECO:0000313" key="5">
    <source>
        <dbReference type="EMBL" id="EFN52857.1"/>
    </source>
</evidence>
<feature type="compositionally biased region" description="Low complexity" evidence="2">
    <location>
        <begin position="339"/>
        <end position="363"/>
    </location>
</feature>
<dbReference type="Pfam" id="PF07714">
    <property type="entry name" value="PK_Tyr_Ser-Thr"/>
    <property type="match status" value="1"/>
</dbReference>
<evidence type="ECO:0000256" key="3">
    <source>
        <dbReference type="SAM" id="SignalP"/>
    </source>
</evidence>
<accession>E1ZMT8</accession>
<dbReference type="eggNOG" id="KOG0196">
    <property type="taxonomic scope" value="Eukaryota"/>
</dbReference>
<evidence type="ECO:0000313" key="6">
    <source>
        <dbReference type="Proteomes" id="UP000008141"/>
    </source>
</evidence>
<dbReference type="PANTHER" id="PTHR44329:SF214">
    <property type="entry name" value="PROTEIN KINASE DOMAIN-CONTAINING PROTEIN"/>
    <property type="match status" value="1"/>
</dbReference>
<dbReference type="Gene3D" id="3.30.200.20">
    <property type="entry name" value="Phosphorylase Kinase, domain 1"/>
    <property type="match status" value="1"/>
</dbReference>
<feature type="region of interest" description="Disordered" evidence="2">
    <location>
        <begin position="330"/>
        <end position="391"/>
    </location>
</feature>
<dbReference type="GeneID" id="17352321"/>